<evidence type="ECO:0000313" key="2">
    <source>
        <dbReference type="EMBL" id="KAJ8039454.1"/>
    </source>
</evidence>
<feature type="transmembrane region" description="Helical" evidence="1">
    <location>
        <begin position="173"/>
        <end position="191"/>
    </location>
</feature>
<feature type="transmembrane region" description="Helical" evidence="1">
    <location>
        <begin position="269"/>
        <end position="286"/>
    </location>
</feature>
<feature type="transmembrane region" description="Helical" evidence="1">
    <location>
        <begin position="238"/>
        <end position="257"/>
    </location>
</feature>
<accession>A0A9Q1C7H7</accession>
<feature type="transmembrane region" description="Helical" evidence="1">
    <location>
        <begin position="29"/>
        <end position="47"/>
    </location>
</feature>
<protein>
    <submittedName>
        <fullName evidence="2">Uncharacterized protein</fullName>
    </submittedName>
</protein>
<keyword evidence="1" id="KW-0812">Transmembrane</keyword>
<dbReference type="EMBL" id="JAIZAY010000007">
    <property type="protein sequence ID" value="KAJ8039454.1"/>
    <property type="molecule type" value="Genomic_DNA"/>
</dbReference>
<feature type="transmembrane region" description="Helical" evidence="1">
    <location>
        <begin position="6"/>
        <end position="22"/>
    </location>
</feature>
<gene>
    <name evidence="2" type="ORF">HOLleu_17180</name>
</gene>
<feature type="transmembrane region" description="Helical" evidence="1">
    <location>
        <begin position="203"/>
        <end position="226"/>
    </location>
</feature>
<sequence length="299" mass="32984">MDQTQEYIAFAILLAGFLMLISRVRQERLLQVVMVSYGFFAVLVLVLPKLAASVIMVEGELSPFHEFLFRNGAVAILGLVLSIYLNHTSIDAFTRVVLFFGLAIISTLEVFIYSLAPHIADKGKGVTFKEPRLGLYTSFATAAGAYLVVFLAKDFFGHSQLHSRLNMHLKIDFVMNLVHGVVAMAYPKVLVGFLTKAKNCDEFIVVCTQCYGAFLIGSGVISLLYTSALFTINKRQHLMCRVLETLGAVVLMLATNFLTDALPGSTQPALLMLCLVSFNALLGYYSPHETEGYVSKNKD</sequence>
<organism evidence="2 3">
    <name type="scientific">Holothuria leucospilota</name>
    <name type="common">Black long sea cucumber</name>
    <name type="synonym">Mertensiothuria leucospilota</name>
    <dbReference type="NCBI Taxonomy" id="206669"/>
    <lineage>
        <taxon>Eukaryota</taxon>
        <taxon>Metazoa</taxon>
        <taxon>Echinodermata</taxon>
        <taxon>Eleutherozoa</taxon>
        <taxon>Echinozoa</taxon>
        <taxon>Holothuroidea</taxon>
        <taxon>Aspidochirotacea</taxon>
        <taxon>Aspidochirotida</taxon>
        <taxon>Holothuriidae</taxon>
        <taxon>Holothuria</taxon>
    </lineage>
</organism>
<proteinExistence type="predicted"/>
<keyword evidence="3" id="KW-1185">Reference proteome</keyword>
<feature type="transmembrane region" description="Helical" evidence="1">
    <location>
        <begin position="92"/>
        <end position="113"/>
    </location>
</feature>
<dbReference type="AlphaFoldDB" id="A0A9Q1C7H7"/>
<keyword evidence="1" id="KW-0472">Membrane</keyword>
<keyword evidence="1" id="KW-1133">Transmembrane helix</keyword>
<dbReference type="OrthoDB" id="10006207at2759"/>
<evidence type="ECO:0000313" key="3">
    <source>
        <dbReference type="Proteomes" id="UP001152320"/>
    </source>
</evidence>
<name>A0A9Q1C7H7_HOLLE</name>
<feature type="transmembrane region" description="Helical" evidence="1">
    <location>
        <begin position="133"/>
        <end position="152"/>
    </location>
</feature>
<dbReference type="Proteomes" id="UP001152320">
    <property type="component" value="Chromosome 7"/>
</dbReference>
<comment type="caution">
    <text evidence="2">The sequence shown here is derived from an EMBL/GenBank/DDBJ whole genome shotgun (WGS) entry which is preliminary data.</text>
</comment>
<feature type="transmembrane region" description="Helical" evidence="1">
    <location>
        <begin position="67"/>
        <end position="85"/>
    </location>
</feature>
<evidence type="ECO:0000256" key="1">
    <source>
        <dbReference type="SAM" id="Phobius"/>
    </source>
</evidence>
<reference evidence="2" key="1">
    <citation type="submission" date="2021-10" db="EMBL/GenBank/DDBJ databases">
        <title>Tropical sea cucumber genome reveals ecological adaptation and Cuvierian tubules defense mechanism.</title>
        <authorList>
            <person name="Chen T."/>
        </authorList>
    </citation>
    <scope>NUCLEOTIDE SEQUENCE</scope>
    <source>
        <strain evidence="2">Nanhai2018</strain>
        <tissue evidence="2">Muscle</tissue>
    </source>
</reference>